<dbReference type="Proteomes" id="UP000822688">
    <property type="component" value="Chromosome 5"/>
</dbReference>
<reference evidence="1" key="1">
    <citation type="submission" date="2020-06" db="EMBL/GenBank/DDBJ databases">
        <title>WGS assembly of Ceratodon purpureus strain R40.</title>
        <authorList>
            <person name="Carey S.B."/>
            <person name="Jenkins J."/>
            <person name="Shu S."/>
            <person name="Lovell J.T."/>
            <person name="Sreedasyam A."/>
            <person name="Maumus F."/>
            <person name="Tiley G.P."/>
            <person name="Fernandez-Pozo N."/>
            <person name="Barry K."/>
            <person name="Chen C."/>
            <person name="Wang M."/>
            <person name="Lipzen A."/>
            <person name="Daum C."/>
            <person name="Saski C.A."/>
            <person name="Payton A.C."/>
            <person name="Mcbreen J.C."/>
            <person name="Conrad R.E."/>
            <person name="Kollar L.M."/>
            <person name="Olsson S."/>
            <person name="Huttunen S."/>
            <person name="Landis J.B."/>
            <person name="Wickett N.J."/>
            <person name="Johnson M.G."/>
            <person name="Rensing S.A."/>
            <person name="Grimwood J."/>
            <person name="Schmutz J."/>
            <person name="Mcdaniel S.F."/>
        </authorList>
    </citation>
    <scope>NUCLEOTIDE SEQUENCE</scope>
    <source>
        <strain evidence="1">R40</strain>
    </source>
</reference>
<organism evidence="1 2">
    <name type="scientific">Ceratodon purpureus</name>
    <name type="common">Fire moss</name>
    <name type="synonym">Dicranum purpureum</name>
    <dbReference type="NCBI Taxonomy" id="3225"/>
    <lineage>
        <taxon>Eukaryota</taxon>
        <taxon>Viridiplantae</taxon>
        <taxon>Streptophyta</taxon>
        <taxon>Embryophyta</taxon>
        <taxon>Bryophyta</taxon>
        <taxon>Bryophytina</taxon>
        <taxon>Bryopsida</taxon>
        <taxon>Dicranidae</taxon>
        <taxon>Pseudoditrichales</taxon>
        <taxon>Ditrichaceae</taxon>
        <taxon>Ceratodon</taxon>
    </lineage>
</organism>
<name>A0A8T0I312_CERPU</name>
<protein>
    <submittedName>
        <fullName evidence="1">Uncharacterized protein</fullName>
    </submittedName>
</protein>
<evidence type="ECO:0000313" key="2">
    <source>
        <dbReference type="Proteomes" id="UP000822688"/>
    </source>
</evidence>
<accession>A0A8T0I312</accession>
<keyword evidence="2" id="KW-1185">Reference proteome</keyword>
<sequence length="71" mass="8613">MEVQEEQWLLHLIVLRNLLQNCGVFPTNFGHRYIEYRTLVRGSLGVLRDVAIDWSNWKQWRVWLVFLNSRV</sequence>
<comment type="caution">
    <text evidence="1">The sequence shown here is derived from an EMBL/GenBank/DDBJ whole genome shotgun (WGS) entry which is preliminary data.</text>
</comment>
<gene>
    <name evidence="1" type="ORF">KC19_5G154100</name>
</gene>
<dbReference type="AlphaFoldDB" id="A0A8T0I312"/>
<proteinExistence type="predicted"/>
<dbReference type="EMBL" id="CM026425">
    <property type="protein sequence ID" value="KAG0577407.1"/>
    <property type="molecule type" value="Genomic_DNA"/>
</dbReference>
<evidence type="ECO:0000313" key="1">
    <source>
        <dbReference type="EMBL" id="KAG0577407.1"/>
    </source>
</evidence>